<dbReference type="AlphaFoldDB" id="A0A8K0N685"/>
<proteinExistence type="predicted"/>
<dbReference type="EMBL" id="CM017879">
    <property type="protein sequence ID" value="KAG1359743.1"/>
    <property type="molecule type" value="Genomic_DNA"/>
</dbReference>
<name>A0A8K0N685_COCNU</name>
<protein>
    <submittedName>
        <fullName evidence="1">Uncharacterized protein</fullName>
    </submittedName>
</protein>
<comment type="caution">
    <text evidence="1">The sequence shown here is derived from an EMBL/GenBank/DDBJ whole genome shotgun (WGS) entry which is preliminary data.</text>
</comment>
<reference evidence="1" key="1">
    <citation type="journal article" date="2017" name="Gigascience">
        <title>The genome draft of coconut (Cocos nucifera).</title>
        <authorList>
            <person name="Xiao Y."/>
            <person name="Xu P."/>
            <person name="Fan H."/>
            <person name="Baudouin L."/>
            <person name="Xia W."/>
            <person name="Bocs S."/>
            <person name="Xu J."/>
            <person name="Li Q."/>
            <person name="Guo A."/>
            <person name="Zhou L."/>
            <person name="Li J."/>
            <person name="Wu Y."/>
            <person name="Ma Z."/>
            <person name="Armero A."/>
            <person name="Issali A.E."/>
            <person name="Liu N."/>
            <person name="Peng M."/>
            <person name="Yang Y."/>
        </authorList>
    </citation>
    <scope>NUCLEOTIDE SEQUENCE</scope>
    <source>
        <tissue evidence="1">Spear leaf of Hainan Tall coconut</tissue>
    </source>
</reference>
<accession>A0A8K0N685</accession>
<dbReference type="Proteomes" id="UP000797356">
    <property type="component" value="Chromosome 8"/>
</dbReference>
<keyword evidence="2" id="KW-1185">Reference proteome</keyword>
<evidence type="ECO:0000313" key="1">
    <source>
        <dbReference type="EMBL" id="KAG1359743.1"/>
    </source>
</evidence>
<gene>
    <name evidence="1" type="ORF">COCNU_08G011890</name>
</gene>
<reference evidence="1" key="2">
    <citation type="submission" date="2019-07" db="EMBL/GenBank/DDBJ databases">
        <authorList>
            <person name="Yang Y."/>
            <person name="Bocs S."/>
            <person name="Baudouin L."/>
        </authorList>
    </citation>
    <scope>NUCLEOTIDE SEQUENCE</scope>
    <source>
        <tissue evidence="1">Spear leaf of Hainan Tall coconut</tissue>
    </source>
</reference>
<evidence type="ECO:0000313" key="2">
    <source>
        <dbReference type="Proteomes" id="UP000797356"/>
    </source>
</evidence>
<sequence length="100" mass="10858">MRHFSRVIIIDNDIVDDSIIGVTNGIDDIGERSDVWKGQGCPVEQIKSVQLRDLIDGDQPPFGGSDADATVDLQEVDFVHLVRAAEEAVDVGIPHAIGKH</sequence>
<organism evidence="1 2">
    <name type="scientific">Cocos nucifera</name>
    <name type="common">Coconut palm</name>
    <dbReference type="NCBI Taxonomy" id="13894"/>
    <lineage>
        <taxon>Eukaryota</taxon>
        <taxon>Viridiplantae</taxon>
        <taxon>Streptophyta</taxon>
        <taxon>Embryophyta</taxon>
        <taxon>Tracheophyta</taxon>
        <taxon>Spermatophyta</taxon>
        <taxon>Magnoliopsida</taxon>
        <taxon>Liliopsida</taxon>
        <taxon>Arecaceae</taxon>
        <taxon>Arecoideae</taxon>
        <taxon>Cocoseae</taxon>
        <taxon>Attaleinae</taxon>
        <taxon>Cocos</taxon>
    </lineage>
</organism>